<dbReference type="RefSeq" id="WP_147737280.1">
    <property type="nucleotide sequence ID" value="NZ_SAXX01000023.1"/>
</dbReference>
<organism evidence="2 3">
    <name type="scientific">Brachyspira aalborgi</name>
    <dbReference type="NCBI Taxonomy" id="29522"/>
    <lineage>
        <taxon>Bacteria</taxon>
        <taxon>Pseudomonadati</taxon>
        <taxon>Spirochaetota</taxon>
        <taxon>Spirochaetia</taxon>
        <taxon>Brachyspirales</taxon>
        <taxon>Brachyspiraceae</taxon>
        <taxon>Brachyspira</taxon>
    </lineage>
</organism>
<dbReference type="SUPFAM" id="SSF53448">
    <property type="entry name" value="Nucleotide-diphospho-sugar transferases"/>
    <property type="match status" value="1"/>
</dbReference>
<dbReference type="EMBL" id="SAXX01000023">
    <property type="protein sequence ID" value="TXJ30417.1"/>
    <property type="molecule type" value="Genomic_DNA"/>
</dbReference>
<dbReference type="AlphaFoldDB" id="A0A5C8DXP7"/>
<dbReference type="CDD" id="cd00761">
    <property type="entry name" value="Glyco_tranf_GTA_type"/>
    <property type="match status" value="1"/>
</dbReference>
<protein>
    <submittedName>
        <fullName evidence="2">Glycosyltransferase family 2 protein</fullName>
    </submittedName>
</protein>
<dbReference type="InterPro" id="IPR029044">
    <property type="entry name" value="Nucleotide-diphossugar_trans"/>
</dbReference>
<name>A0A5C8DXP7_9SPIR</name>
<sequence length="182" mass="21879">MPLISIIVPVYNTEKYLRRCLDSLVNQTFSDIEIIIVNDASQGNCKEIIEEYQKKDNRIKYIEHSENKSLLQARKTGYMNFTGEYVMNVDSDDEIEINTCEEIYKIVSKEDYDFIRFSAKIYSKYDIKRLQKYLSYSLEKNVIKYPFIEFLYGKLSHNIWGGGNKERYYRKKHQIYTRYLFN</sequence>
<dbReference type="InterPro" id="IPR001173">
    <property type="entry name" value="Glyco_trans_2-like"/>
</dbReference>
<dbReference type="Gene3D" id="3.90.550.10">
    <property type="entry name" value="Spore Coat Polysaccharide Biosynthesis Protein SpsA, Chain A"/>
    <property type="match status" value="1"/>
</dbReference>
<gene>
    <name evidence="2" type="ORF">EPJ69_10135</name>
</gene>
<comment type="caution">
    <text evidence="2">The sequence shown here is derived from an EMBL/GenBank/DDBJ whole genome shotgun (WGS) entry which is preliminary data.</text>
</comment>
<evidence type="ECO:0000313" key="3">
    <source>
        <dbReference type="Proteomes" id="UP000324707"/>
    </source>
</evidence>
<dbReference type="GO" id="GO:0016758">
    <property type="term" value="F:hexosyltransferase activity"/>
    <property type="evidence" value="ECO:0007669"/>
    <property type="project" value="UniProtKB-ARBA"/>
</dbReference>
<dbReference type="PANTHER" id="PTHR22916">
    <property type="entry name" value="GLYCOSYLTRANSFERASE"/>
    <property type="match status" value="1"/>
</dbReference>
<accession>A0A5C8DXP7</accession>
<feature type="domain" description="Glycosyltransferase 2-like" evidence="1">
    <location>
        <begin position="5"/>
        <end position="128"/>
    </location>
</feature>
<dbReference type="Proteomes" id="UP000324707">
    <property type="component" value="Unassembled WGS sequence"/>
</dbReference>
<evidence type="ECO:0000313" key="2">
    <source>
        <dbReference type="EMBL" id="TXJ30417.1"/>
    </source>
</evidence>
<keyword evidence="2" id="KW-0808">Transferase</keyword>
<dbReference type="PANTHER" id="PTHR22916:SF3">
    <property type="entry name" value="UDP-GLCNAC:BETAGAL BETA-1,3-N-ACETYLGLUCOSAMINYLTRANSFERASE-LIKE PROTEIN 1"/>
    <property type="match status" value="1"/>
</dbReference>
<reference evidence="2 3" key="1">
    <citation type="journal article" date="1992" name="Lakartidningen">
        <title>[Penicillin V and not amoxicillin is the first choice preparation in acute otitis].</title>
        <authorList>
            <person name="Kamme C."/>
            <person name="Lundgren K."/>
            <person name="Prellner K."/>
        </authorList>
    </citation>
    <scope>NUCLEOTIDE SEQUENCE [LARGE SCALE GENOMIC DNA]</scope>
    <source>
        <strain evidence="2 3">PC5538III-lc</strain>
    </source>
</reference>
<proteinExistence type="predicted"/>
<evidence type="ECO:0000259" key="1">
    <source>
        <dbReference type="Pfam" id="PF00535"/>
    </source>
</evidence>
<dbReference type="Pfam" id="PF00535">
    <property type="entry name" value="Glycos_transf_2"/>
    <property type="match status" value="1"/>
</dbReference>